<dbReference type="EMBL" id="UINC01112670">
    <property type="protein sequence ID" value="SVC81777.1"/>
    <property type="molecule type" value="Genomic_DNA"/>
</dbReference>
<feature type="non-terminal residue" evidence="2">
    <location>
        <position position="66"/>
    </location>
</feature>
<gene>
    <name evidence="2" type="ORF">METZ01_LOCUS334631</name>
</gene>
<comment type="similarity">
    <text evidence="1">Belongs to the short-chain dehydrogenases/reductases (SDR) family.</text>
</comment>
<evidence type="ECO:0000256" key="1">
    <source>
        <dbReference type="ARBA" id="ARBA00006484"/>
    </source>
</evidence>
<protein>
    <recommendedName>
        <fullName evidence="3">3-oxoacyl-ACP reductase</fullName>
    </recommendedName>
</protein>
<dbReference type="Gene3D" id="3.40.50.720">
    <property type="entry name" value="NAD(P)-binding Rossmann-like Domain"/>
    <property type="match status" value="1"/>
</dbReference>
<accession>A0A382Q9U3</accession>
<dbReference type="InterPro" id="IPR002347">
    <property type="entry name" value="SDR_fam"/>
</dbReference>
<proteinExistence type="inferred from homology"/>
<evidence type="ECO:0000313" key="2">
    <source>
        <dbReference type="EMBL" id="SVC81777.1"/>
    </source>
</evidence>
<dbReference type="SUPFAM" id="SSF51735">
    <property type="entry name" value="NAD(P)-binding Rossmann-fold domains"/>
    <property type="match status" value="1"/>
</dbReference>
<sequence>MSKLLDGKTAIVTGASQGLGLAISTALCTDGASVLMVARDEQKLAEAAAGLQDSGLQATAMVADVT</sequence>
<dbReference type="PANTHER" id="PTHR43943:SF2">
    <property type="entry name" value="DEHYDROGENASE_REDUCTASE 4"/>
    <property type="match status" value="1"/>
</dbReference>
<reference evidence="2" key="1">
    <citation type="submission" date="2018-05" db="EMBL/GenBank/DDBJ databases">
        <authorList>
            <person name="Lanie J.A."/>
            <person name="Ng W.-L."/>
            <person name="Kazmierczak K.M."/>
            <person name="Andrzejewski T.M."/>
            <person name="Davidsen T.M."/>
            <person name="Wayne K.J."/>
            <person name="Tettelin H."/>
            <person name="Glass J.I."/>
            <person name="Rusch D."/>
            <person name="Podicherti R."/>
            <person name="Tsui H.-C.T."/>
            <person name="Winkler M.E."/>
        </authorList>
    </citation>
    <scope>NUCLEOTIDE SEQUENCE</scope>
</reference>
<dbReference type="PANTHER" id="PTHR43943">
    <property type="entry name" value="DEHYDROGENASE/REDUCTASE (SDR FAMILY) MEMBER 4"/>
    <property type="match status" value="1"/>
</dbReference>
<dbReference type="Pfam" id="PF00106">
    <property type="entry name" value="adh_short"/>
    <property type="match status" value="1"/>
</dbReference>
<evidence type="ECO:0008006" key="3">
    <source>
        <dbReference type="Google" id="ProtNLM"/>
    </source>
</evidence>
<name>A0A382Q9U3_9ZZZZ</name>
<dbReference type="InterPro" id="IPR036291">
    <property type="entry name" value="NAD(P)-bd_dom_sf"/>
</dbReference>
<dbReference type="AlphaFoldDB" id="A0A382Q9U3"/>
<organism evidence="2">
    <name type="scientific">marine metagenome</name>
    <dbReference type="NCBI Taxonomy" id="408172"/>
    <lineage>
        <taxon>unclassified sequences</taxon>
        <taxon>metagenomes</taxon>
        <taxon>ecological metagenomes</taxon>
    </lineage>
</organism>